<evidence type="ECO:0000256" key="8">
    <source>
        <dbReference type="ARBA" id="ARBA00023235"/>
    </source>
</evidence>
<organism evidence="17 18">
    <name type="scientific">Natronincola peptidivorans</name>
    <dbReference type="NCBI Taxonomy" id="426128"/>
    <lineage>
        <taxon>Bacteria</taxon>
        <taxon>Bacillati</taxon>
        <taxon>Bacillota</taxon>
        <taxon>Clostridia</taxon>
        <taxon>Peptostreptococcales</taxon>
        <taxon>Natronincolaceae</taxon>
        <taxon>Natronincola</taxon>
    </lineage>
</organism>
<dbReference type="InterPro" id="IPR005215">
    <property type="entry name" value="Trig_fac"/>
</dbReference>
<dbReference type="Pfam" id="PF05697">
    <property type="entry name" value="Trigger_N"/>
    <property type="match status" value="1"/>
</dbReference>
<dbReference type="InterPro" id="IPR037041">
    <property type="entry name" value="Trigger_fac_C_sf"/>
</dbReference>
<dbReference type="Pfam" id="PF05698">
    <property type="entry name" value="Trigger_C"/>
    <property type="match status" value="1"/>
</dbReference>
<evidence type="ECO:0000256" key="10">
    <source>
        <dbReference type="ARBA" id="ARBA00024849"/>
    </source>
</evidence>
<dbReference type="FunFam" id="3.10.50.40:FF:000001">
    <property type="entry name" value="Trigger factor"/>
    <property type="match status" value="1"/>
</dbReference>
<evidence type="ECO:0000256" key="5">
    <source>
        <dbReference type="ARBA" id="ARBA00022618"/>
    </source>
</evidence>
<keyword evidence="5 12" id="KW-0132">Cell division</keyword>
<dbReference type="AlphaFoldDB" id="A0A1I0DBI0"/>
<dbReference type="Gene3D" id="3.10.50.40">
    <property type="match status" value="1"/>
</dbReference>
<evidence type="ECO:0000256" key="14">
    <source>
        <dbReference type="RuleBase" id="RU003914"/>
    </source>
</evidence>
<keyword evidence="18" id="KW-1185">Reference proteome</keyword>
<proteinExistence type="inferred from homology"/>
<dbReference type="InterPro" id="IPR008880">
    <property type="entry name" value="Trigger_fac_C"/>
</dbReference>
<evidence type="ECO:0000313" key="17">
    <source>
        <dbReference type="EMBL" id="SET29656.1"/>
    </source>
</evidence>
<comment type="domain">
    <text evidence="12">Consists of 3 domains; the N-terminus binds the ribosome, the middle domain has PPIase activity, while the C-terminus has intrinsic chaperone activity on its own.</text>
</comment>
<evidence type="ECO:0000256" key="7">
    <source>
        <dbReference type="ARBA" id="ARBA00023186"/>
    </source>
</evidence>
<comment type="subcellular location">
    <subcellularLocation>
        <location evidence="12">Cytoplasm</location>
    </subcellularLocation>
    <text evidence="12">About half TF is bound to the ribosome near the polypeptide exit tunnel while the other half is free in the cytoplasm.</text>
</comment>
<evidence type="ECO:0000256" key="11">
    <source>
        <dbReference type="ARBA" id="ARBA00029986"/>
    </source>
</evidence>
<evidence type="ECO:0000256" key="15">
    <source>
        <dbReference type="SAM" id="Coils"/>
    </source>
</evidence>
<feature type="domain" description="PPIase FKBP-type" evidence="16">
    <location>
        <begin position="164"/>
        <end position="244"/>
    </location>
</feature>
<keyword evidence="8 12" id="KW-0413">Isomerase</keyword>
<dbReference type="SUPFAM" id="SSF109998">
    <property type="entry name" value="Triger factor/SurA peptide-binding domain-like"/>
    <property type="match status" value="1"/>
</dbReference>
<comment type="catalytic activity">
    <reaction evidence="1 12 13">
        <text>[protein]-peptidylproline (omega=180) = [protein]-peptidylproline (omega=0)</text>
        <dbReference type="Rhea" id="RHEA:16237"/>
        <dbReference type="Rhea" id="RHEA-COMP:10747"/>
        <dbReference type="Rhea" id="RHEA-COMP:10748"/>
        <dbReference type="ChEBI" id="CHEBI:83833"/>
        <dbReference type="ChEBI" id="CHEBI:83834"/>
        <dbReference type="EC" id="5.2.1.8"/>
    </reaction>
</comment>
<dbReference type="PANTHER" id="PTHR30560">
    <property type="entry name" value="TRIGGER FACTOR CHAPERONE AND PEPTIDYL-PROLYL CIS/TRANS ISOMERASE"/>
    <property type="match status" value="1"/>
</dbReference>
<dbReference type="EC" id="5.2.1.8" evidence="3 12"/>
<dbReference type="Pfam" id="PF00254">
    <property type="entry name" value="FKBP_C"/>
    <property type="match status" value="1"/>
</dbReference>
<evidence type="ECO:0000256" key="3">
    <source>
        <dbReference type="ARBA" id="ARBA00013194"/>
    </source>
</evidence>
<keyword evidence="15" id="KW-0175">Coiled coil</keyword>
<dbReference type="Proteomes" id="UP000199568">
    <property type="component" value="Unassembled WGS sequence"/>
</dbReference>
<keyword evidence="12" id="KW-0963">Cytoplasm</keyword>
<sequence>MSSEVIKREGNKITLKVVIGADKFQEGTNKAYNKMKSRFNIPGFRKGKAPKKIIELNYGPEIFYEEAINTTFPEVYEAALEEHNIDPVDSPAIEDIEEIQQGMDVVLTVALEVMPEVVVDNYKGIEVDKIEYNVQEEDVQKEIDALVEKNARMVTIEDRPVEEGDIVTIDYKGMTDGEAFEGGTAEKQNLTIGSGQFIPGFEEQLIGTNIGDEVEVKVTFPEEYHSEELKGKDAVFEVKLHEIKVKELPQLDDEFAKDVSEFDTLEELKADTKTKLEEEAKNKTEQELRNKVVDSITDKVEVELPKAVVERRIDSMLREFEYTLSYQGLNLDYYYQMTGANEEVLRNQMREDAEKRVKTQIVLEKISQLESIEATEEEINQEIEKMAEQYKQEVDKLKETLRDQDMDYIKDNIVVKKTIDFLVDNAKIA</sequence>
<comment type="function">
    <text evidence="10 12">Involved in protein export. Acts as a chaperone by maintaining the newly synthesized protein in an open conformation. Functions as a peptidyl-prolyl cis-trans isomerase.</text>
</comment>
<dbReference type="InterPro" id="IPR001179">
    <property type="entry name" value="PPIase_FKBP_dom"/>
</dbReference>
<gene>
    <name evidence="12" type="primary">tig</name>
    <name evidence="17" type="ORF">SAMN05660297_01964</name>
</gene>
<dbReference type="GO" id="GO:0003755">
    <property type="term" value="F:peptidyl-prolyl cis-trans isomerase activity"/>
    <property type="evidence" value="ECO:0007669"/>
    <property type="project" value="UniProtKB-UniRule"/>
</dbReference>
<dbReference type="NCBIfam" id="TIGR00115">
    <property type="entry name" value="tig"/>
    <property type="match status" value="1"/>
</dbReference>
<dbReference type="PIRSF" id="PIRSF003095">
    <property type="entry name" value="Trigger_factor"/>
    <property type="match status" value="1"/>
</dbReference>
<evidence type="ECO:0000256" key="2">
    <source>
        <dbReference type="ARBA" id="ARBA00005464"/>
    </source>
</evidence>
<protein>
    <recommendedName>
        <fullName evidence="4 12">Trigger factor</fullName>
        <shortName evidence="12">TF</shortName>
        <ecNumber evidence="3 12">5.2.1.8</ecNumber>
    </recommendedName>
    <alternativeName>
        <fullName evidence="11 12">PPIase</fullName>
    </alternativeName>
</protein>
<dbReference type="InterPro" id="IPR008881">
    <property type="entry name" value="Trigger_fac_ribosome-bd_bac"/>
</dbReference>
<dbReference type="GO" id="GO:0005737">
    <property type="term" value="C:cytoplasm"/>
    <property type="evidence" value="ECO:0007669"/>
    <property type="project" value="UniProtKB-SubCell"/>
</dbReference>
<evidence type="ECO:0000256" key="4">
    <source>
        <dbReference type="ARBA" id="ARBA00016902"/>
    </source>
</evidence>
<dbReference type="Gene3D" id="1.10.3120.10">
    <property type="entry name" value="Trigger factor, C-terminal domain"/>
    <property type="match status" value="1"/>
</dbReference>
<feature type="coiled-coil region" evidence="15">
    <location>
        <begin position="369"/>
        <end position="407"/>
    </location>
</feature>
<dbReference type="InterPro" id="IPR046357">
    <property type="entry name" value="PPIase_dom_sf"/>
</dbReference>
<evidence type="ECO:0000313" key="18">
    <source>
        <dbReference type="Proteomes" id="UP000199568"/>
    </source>
</evidence>
<dbReference type="GO" id="GO:0015031">
    <property type="term" value="P:protein transport"/>
    <property type="evidence" value="ECO:0007669"/>
    <property type="project" value="UniProtKB-UniRule"/>
</dbReference>
<dbReference type="GO" id="GO:0044183">
    <property type="term" value="F:protein folding chaperone"/>
    <property type="evidence" value="ECO:0007669"/>
    <property type="project" value="TreeGrafter"/>
</dbReference>
<keyword evidence="9 12" id="KW-0131">Cell cycle</keyword>
<dbReference type="EMBL" id="FOHU01000007">
    <property type="protein sequence ID" value="SET29656.1"/>
    <property type="molecule type" value="Genomic_DNA"/>
</dbReference>
<evidence type="ECO:0000256" key="12">
    <source>
        <dbReference type="HAMAP-Rule" id="MF_00303"/>
    </source>
</evidence>
<dbReference type="RefSeq" id="WP_090443005.1">
    <property type="nucleotide sequence ID" value="NZ_FOHU01000007.1"/>
</dbReference>
<evidence type="ECO:0000256" key="13">
    <source>
        <dbReference type="PROSITE-ProRule" id="PRU00277"/>
    </source>
</evidence>
<dbReference type="SUPFAM" id="SSF102735">
    <property type="entry name" value="Trigger factor ribosome-binding domain"/>
    <property type="match status" value="1"/>
</dbReference>
<dbReference type="InterPro" id="IPR027304">
    <property type="entry name" value="Trigger_fact/SurA_dom_sf"/>
</dbReference>
<keyword evidence="7 12" id="KW-0143">Chaperone</keyword>
<dbReference type="InterPro" id="IPR036611">
    <property type="entry name" value="Trigger_fac_ribosome-bd_sf"/>
</dbReference>
<dbReference type="HAMAP" id="MF_00303">
    <property type="entry name" value="Trigger_factor_Tig"/>
    <property type="match status" value="1"/>
</dbReference>
<evidence type="ECO:0000259" key="16">
    <source>
        <dbReference type="PROSITE" id="PS50059"/>
    </source>
</evidence>
<evidence type="ECO:0000256" key="9">
    <source>
        <dbReference type="ARBA" id="ARBA00023306"/>
    </source>
</evidence>
<accession>A0A1I0DBI0</accession>
<dbReference type="OrthoDB" id="9767721at2"/>
<dbReference type="STRING" id="426128.SAMN05660297_01964"/>
<dbReference type="PANTHER" id="PTHR30560:SF3">
    <property type="entry name" value="TRIGGER FACTOR-LIKE PROTEIN TIG, CHLOROPLASTIC"/>
    <property type="match status" value="1"/>
</dbReference>
<dbReference type="Gene3D" id="3.30.70.1050">
    <property type="entry name" value="Trigger factor ribosome-binding domain"/>
    <property type="match status" value="1"/>
</dbReference>
<dbReference type="GO" id="GO:0043335">
    <property type="term" value="P:protein unfolding"/>
    <property type="evidence" value="ECO:0007669"/>
    <property type="project" value="TreeGrafter"/>
</dbReference>
<dbReference type="GO" id="GO:0051083">
    <property type="term" value="P:'de novo' cotranslational protein folding"/>
    <property type="evidence" value="ECO:0007669"/>
    <property type="project" value="TreeGrafter"/>
</dbReference>
<dbReference type="SUPFAM" id="SSF54534">
    <property type="entry name" value="FKBP-like"/>
    <property type="match status" value="1"/>
</dbReference>
<dbReference type="GO" id="GO:0051301">
    <property type="term" value="P:cell division"/>
    <property type="evidence" value="ECO:0007669"/>
    <property type="project" value="UniProtKB-KW"/>
</dbReference>
<keyword evidence="6 12" id="KW-0697">Rotamase</keyword>
<name>A0A1I0DBI0_9FIRM</name>
<comment type="similarity">
    <text evidence="2 12 14">Belongs to the FKBP-type PPIase family. Tig subfamily.</text>
</comment>
<evidence type="ECO:0000256" key="6">
    <source>
        <dbReference type="ARBA" id="ARBA00023110"/>
    </source>
</evidence>
<reference evidence="17 18" key="1">
    <citation type="submission" date="2016-10" db="EMBL/GenBank/DDBJ databases">
        <authorList>
            <person name="de Groot N.N."/>
        </authorList>
    </citation>
    <scope>NUCLEOTIDE SEQUENCE [LARGE SCALE GENOMIC DNA]</scope>
    <source>
        <strain evidence="17 18">DSM 18979</strain>
    </source>
</reference>
<evidence type="ECO:0000256" key="1">
    <source>
        <dbReference type="ARBA" id="ARBA00000971"/>
    </source>
</evidence>
<dbReference type="GO" id="GO:0043022">
    <property type="term" value="F:ribosome binding"/>
    <property type="evidence" value="ECO:0007669"/>
    <property type="project" value="TreeGrafter"/>
</dbReference>
<dbReference type="PROSITE" id="PS50059">
    <property type="entry name" value="FKBP_PPIASE"/>
    <property type="match status" value="1"/>
</dbReference>